<evidence type="ECO:0000313" key="1">
    <source>
        <dbReference type="EMBL" id="OTP79165.1"/>
    </source>
</evidence>
<accession>A0A242N670</accession>
<dbReference type="Proteomes" id="UP000194546">
    <property type="component" value="Unassembled WGS sequence"/>
</dbReference>
<gene>
    <name evidence="1" type="ORF">PAMC26510_06110</name>
</gene>
<dbReference type="AlphaFoldDB" id="A0A242N670"/>
<reference evidence="1 2" key="1">
    <citation type="submission" date="2017-03" db="EMBL/GenBank/DDBJ databases">
        <title>Genome analysis of strain PAMC 26510.</title>
        <authorList>
            <person name="Oh H.-M."/>
            <person name="Yang J.-A."/>
        </authorList>
    </citation>
    <scope>NUCLEOTIDE SEQUENCE [LARGE SCALE GENOMIC DNA]</scope>
    <source>
        <strain evidence="1 2">PAMC 26510</strain>
    </source>
</reference>
<dbReference type="EMBL" id="NBTY01000033">
    <property type="protein sequence ID" value="OTP79165.1"/>
    <property type="molecule type" value="Genomic_DNA"/>
</dbReference>
<protein>
    <submittedName>
        <fullName evidence="1">Uncharacterized protein</fullName>
    </submittedName>
</protein>
<sequence length="48" mass="5568">MALWKQTDFQKFGFFLYLIESQIDTITLFRKPPIGSAYEIVGKISPDI</sequence>
<proteinExistence type="predicted"/>
<name>A0A242N670_CABSO</name>
<comment type="caution">
    <text evidence="1">The sequence shown here is derived from an EMBL/GenBank/DDBJ whole genome shotgun (WGS) entry which is preliminary data.</text>
</comment>
<evidence type="ECO:0000313" key="2">
    <source>
        <dbReference type="Proteomes" id="UP000194546"/>
    </source>
</evidence>
<organism evidence="1 2">
    <name type="scientific">Caballeronia sordidicola</name>
    <name type="common">Burkholderia sordidicola</name>
    <dbReference type="NCBI Taxonomy" id="196367"/>
    <lineage>
        <taxon>Bacteria</taxon>
        <taxon>Pseudomonadati</taxon>
        <taxon>Pseudomonadota</taxon>
        <taxon>Betaproteobacteria</taxon>
        <taxon>Burkholderiales</taxon>
        <taxon>Burkholderiaceae</taxon>
        <taxon>Caballeronia</taxon>
    </lineage>
</organism>